<dbReference type="Pfam" id="PF13432">
    <property type="entry name" value="TPR_16"/>
    <property type="match status" value="1"/>
</dbReference>
<comment type="caution">
    <text evidence="2">The sequence shown here is derived from an EMBL/GenBank/DDBJ whole genome shotgun (WGS) entry which is preliminary data.</text>
</comment>
<sequence>MLLKKANQLLAENKLQEAEFHYKTLLESDPQNGEALFGLGRIALRLERFDAAVYLLQKSCERLPNMLEPLHALADAFNGVNSPNDALTVLKYAKSIASHNPEPHYYLAQHYLTHGELDKAHTTFAQALSIGLYPVTAYILFELVQLGRFDQQHNYISNLHHLLTLTNNLRLKMVCYYALAKSYDQLDDIEQAVNYYKLANKLQLQLSHFSTEQLTPFYQDIIRYNPKSLFATIKAGFSGTVTPVFIIGMPRSGSTLLEQILASHSEFASLGEDRCISSQVVSFIEQHTKRPYPECMDALTSQLIEQARAIYTARLKQAKPIRAFMINKLPANYQSLGLIYCLFPNAKFINLQRDFNATAWSVYSNYFAENEPYFCSLPEFKRYFDLYQGLMTHWQQAIPDAMLDVHYEQLVADPISHLTRIFTFLGAEFEPQCLDFYKSKSAVTTLSKASVRQPLNSNALERWKRFETPLKALLNDVQTTPTHP</sequence>
<dbReference type="InterPro" id="IPR027417">
    <property type="entry name" value="P-loop_NTPase"/>
</dbReference>
<evidence type="ECO:0000313" key="2">
    <source>
        <dbReference type="EMBL" id="KKM24204.1"/>
    </source>
</evidence>
<protein>
    <recommendedName>
        <fullName evidence="3">Sulfotransferase domain-containing protein</fullName>
    </recommendedName>
</protein>
<proteinExistence type="predicted"/>
<evidence type="ECO:0008006" key="3">
    <source>
        <dbReference type="Google" id="ProtNLM"/>
    </source>
</evidence>
<gene>
    <name evidence="2" type="ORF">LCGC14_1607440</name>
</gene>
<dbReference type="PANTHER" id="PTHR12788">
    <property type="entry name" value="PROTEIN-TYROSINE SULFOTRANSFERASE 2"/>
    <property type="match status" value="1"/>
</dbReference>
<dbReference type="Pfam" id="PF13469">
    <property type="entry name" value="Sulfotransfer_3"/>
    <property type="match status" value="1"/>
</dbReference>
<dbReference type="GO" id="GO:0008476">
    <property type="term" value="F:protein-tyrosine sulfotransferase activity"/>
    <property type="evidence" value="ECO:0007669"/>
    <property type="project" value="InterPro"/>
</dbReference>
<dbReference type="InterPro" id="IPR026634">
    <property type="entry name" value="TPST-like"/>
</dbReference>
<organism evidence="2">
    <name type="scientific">marine sediment metagenome</name>
    <dbReference type="NCBI Taxonomy" id="412755"/>
    <lineage>
        <taxon>unclassified sequences</taxon>
        <taxon>metagenomes</taxon>
        <taxon>ecological metagenomes</taxon>
    </lineage>
</organism>
<dbReference type="Pfam" id="PF13181">
    <property type="entry name" value="TPR_8"/>
    <property type="match status" value="1"/>
</dbReference>
<dbReference type="AlphaFoldDB" id="A0A0F9IVY3"/>
<reference evidence="2" key="1">
    <citation type="journal article" date="2015" name="Nature">
        <title>Complex archaea that bridge the gap between prokaryotes and eukaryotes.</title>
        <authorList>
            <person name="Spang A."/>
            <person name="Saw J.H."/>
            <person name="Jorgensen S.L."/>
            <person name="Zaremba-Niedzwiedzka K."/>
            <person name="Martijn J."/>
            <person name="Lind A.E."/>
            <person name="van Eijk R."/>
            <person name="Schleper C."/>
            <person name="Guy L."/>
            <person name="Ettema T.J."/>
        </authorList>
    </citation>
    <scope>NUCLEOTIDE SEQUENCE</scope>
</reference>
<name>A0A0F9IVY3_9ZZZZ</name>
<accession>A0A0F9IVY3</accession>
<keyword evidence="1" id="KW-0808">Transferase</keyword>
<evidence type="ECO:0000256" key="1">
    <source>
        <dbReference type="ARBA" id="ARBA00022679"/>
    </source>
</evidence>
<dbReference type="InterPro" id="IPR011990">
    <property type="entry name" value="TPR-like_helical_dom_sf"/>
</dbReference>
<dbReference type="InterPro" id="IPR019734">
    <property type="entry name" value="TPR_rpt"/>
</dbReference>
<dbReference type="Gene3D" id="3.40.50.300">
    <property type="entry name" value="P-loop containing nucleotide triphosphate hydrolases"/>
    <property type="match status" value="1"/>
</dbReference>
<dbReference type="GO" id="GO:0005794">
    <property type="term" value="C:Golgi apparatus"/>
    <property type="evidence" value="ECO:0007669"/>
    <property type="project" value="UniProtKB-ARBA"/>
</dbReference>
<dbReference type="PANTHER" id="PTHR12788:SF10">
    <property type="entry name" value="PROTEIN-TYROSINE SULFOTRANSFERASE"/>
    <property type="match status" value="1"/>
</dbReference>
<dbReference type="Gene3D" id="1.25.40.10">
    <property type="entry name" value="Tetratricopeptide repeat domain"/>
    <property type="match status" value="1"/>
</dbReference>
<dbReference type="SUPFAM" id="SSF48452">
    <property type="entry name" value="TPR-like"/>
    <property type="match status" value="1"/>
</dbReference>
<dbReference type="EMBL" id="LAZR01012974">
    <property type="protein sequence ID" value="KKM24204.1"/>
    <property type="molecule type" value="Genomic_DNA"/>
</dbReference>
<dbReference type="SMART" id="SM00028">
    <property type="entry name" value="TPR"/>
    <property type="match status" value="4"/>
</dbReference>
<dbReference type="SUPFAM" id="SSF52540">
    <property type="entry name" value="P-loop containing nucleoside triphosphate hydrolases"/>
    <property type="match status" value="1"/>
</dbReference>